<reference evidence="2" key="1">
    <citation type="submission" date="2011-08" db="EMBL/GenBank/DDBJ databases">
        <authorList>
            <person name="Rombauts S."/>
        </authorList>
    </citation>
    <scope>NUCLEOTIDE SEQUENCE</scope>
    <source>
        <strain evidence="2">London</strain>
    </source>
</reference>
<name>T1K2V9_TETUR</name>
<sequence length="66" mass="7591">MDMKITQSTIIKYTAVILCLGATIKLAMTQEADVRKDVSRFRQRLLQTTTLSPRTIQPHIVNWNQC</sequence>
<dbReference type="Proteomes" id="UP000015104">
    <property type="component" value="Unassembled WGS sequence"/>
</dbReference>
<dbReference type="HOGENOM" id="CLU_2834423_0_0_1"/>
<dbReference type="EMBL" id="CAEY01001369">
    <property type="status" value="NOT_ANNOTATED_CDS"/>
    <property type="molecule type" value="Genomic_DNA"/>
</dbReference>
<evidence type="ECO:0000313" key="2">
    <source>
        <dbReference type="Proteomes" id="UP000015104"/>
    </source>
</evidence>
<accession>T1K2V9</accession>
<proteinExistence type="predicted"/>
<reference evidence="1" key="2">
    <citation type="submission" date="2015-06" db="UniProtKB">
        <authorList>
            <consortium name="EnsemblMetazoa"/>
        </authorList>
    </citation>
    <scope>IDENTIFICATION</scope>
</reference>
<keyword evidence="2" id="KW-1185">Reference proteome</keyword>
<dbReference type="AlphaFoldDB" id="T1K2V9"/>
<protein>
    <submittedName>
        <fullName evidence="1">Uncharacterized protein</fullName>
    </submittedName>
</protein>
<evidence type="ECO:0000313" key="1">
    <source>
        <dbReference type="EnsemblMetazoa" id="tetur04g06480.1"/>
    </source>
</evidence>
<organism evidence="1 2">
    <name type="scientific">Tetranychus urticae</name>
    <name type="common">Two-spotted spider mite</name>
    <dbReference type="NCBI Taxonomy" id="32264"/>
    <lineage>
        <taxon>Eukaryota</taxon>
        <taxon>Metazoa</taxon>
        <taxon>Ecdysozoa</taxon>
        <taxon>Arthropoda</taxon>
        <taxon>Chelicerata</taxon>
        <taxon>Arachnida</taxon>
        <taxon>Acari</taxon>
        <taxon>Acariformes</taxon>
        <taxon>Trombidiformes</taxon>
        <taxon>Prostigmata</taxon>
        <taxon>Eleutherengona</taxon>
        <taxon>Raphignathae</taxon>
        <taxon>Tetranychoidea</taxon>
        <taxon>Tetranychidae</taxon>
        <taxon>Tetranychus</taxon>
    </lineage>
</organism>
<dbReference type="EnsemblMetazoa" id="tetur04g06480.1">
    <property type="protein sequence ID" value="tetur04g06480.1"/>
    <property type="gene ID" value="tetur04g06480"/>
</dbReference>